<accession>A0A2K3JUK4</accession>
<gene>
    <name evidence="2" type="ORF">L195_g050548</name>
</gene>
<dbReference type="EMBL" id="ASHM01077052">
    <property type="protein sequence ID" value="PNX57723.1"/>
    <property type="molecule type" value="Genomic_DNA"/>
</dbReference>
<protein>
    <submittedName>
        <fullName evidence="2">Uncharacterized protein</fullName>
    </submittedName>
</protein>
<comment type="caution">
    <text evidence="2">The sequence shown here is derived from an EMBL/GenBank/DDBJ whole genome shotgun (WGS) entry which is preliminary data.</text>
</comment>
<evidence type="ECO:0000313" key="2">
    <source>
        <dbReference type="EMBL" id="PNX57723.1"/>
    </source>
</evidence>
<reference evidence="2 3" key="1">
    <citation type="journal article" date="2014" name="Am. J. Bot.">
        <title>Genome assembly and annotation for red clover (Trifolium pratense; Fabaceae).</title>
        <authorList>
            <person name="Istvanek J."/>
            <person name="Jaros M."/>
            <person name="Krenek A."/>
            <person name="Repkova J."/>
        </authorList>
    </citation>
    <scope>NUCLEOTIDE SEQUENCE [LARGE SCALE GENOMIC DNA]</scope>
    <source>
        <strain evidence="3">cv. Tatra</strain>
        <tissue evidence="2">Young leaves</tissue>
    </source>
</reference>
<evidence type="ECO:0000313" key="3">
    <source>
        <dbReference type="Proteomes" id="UP000236291"/>
    </source>
</evidence>
<evidence type="ECO:0000256" key="1">
    <source>
        <dbReference type="SAM" id="MobiDB-lite"/>
    </source>
</evidence>
<dbReference type="Proteomes" id="UP000236291">
    <property type="component" value="Unassembled WGS sequence"/>
</dbReference>
<sequence length="43" mass="4698">REREACEWMREEEEKVEKKEAMAAGMVGPGGGAINSSECVLLS</sequence>
<feature type="non-terminal residue" evidence="2">
    <location>
        <position position="1"/>
    </location>
</feature>
<feature type="region of interest" description="Disordered" evidence="1">
    <location>
        <begin position="23"/>
        <end position="43"/>
    </location>
</feature>
<reference evidence="2 3" key="2">
    <citation type="journal article" date="2017" name="Front. Plant Sci.">
        <title>Gene Classification and Mining of Molecular Markers Useful in Red Clover (Trifolium pratense) Breeding.</title>
        <authorList>
            <person name="Istvanek J."/>
            <person name="Dluhosova J."/>
            <person name="Dluhos P."/>
            <person name="Patkova L."/>
            <person name="Nedelnik J."/>
            <person name="Repkova J."/>
        </authorList>
    </citation>
    <scope>NUCLEOTIDE SEQUENCE [LARGE SCALE GENOMIC DNA]</scope>
    <source>
        <strain evidence="3">cv. Tatra</strain>
        <tissue evidence="2">Young leaves</tissue>
    </source>
</reference>
<organism evidence="2 3">
    <name type="scientific">Trifolium pratense</name>
    <name type="common">Red clover</name>
    <dbReference type="NCBI Taxonomy" id="57577"/>
    <lineage>
        <taxon>Eukaryota</taxon>
        <taxon>Viridiplantae</taxon>
        <taxon>Streptophyta</taxon>
        <taxon>Embryophyta</taxon>
        <taxon>Tracheophyta</taxon>
        <taxon>Spermatophyta</taxon>
        <taxon>Magnoliopsida</taxon>
        <taxon>eudicotyledons</taxon>
        <taxon>Gunneridae</taxon>
        <taxon>Pentapetalae</taxon>
        <taxon>rosids</taxon>
        <taxon>fabids</taxon>
        <taxon>Fabales</taxon>
        <taxon>Fabaceae</taxon>
        <taxon>Papilionoideae</taxon>
        <taxon>50 kb inversion clade</taxon>
        <taxon>NPAAA clade</taxon>
        <taxon>Hologalegina</taxon>
        <taxon>IRL clade</taxon>
        <taxon>Trifolieae</taxon>
        <taxon>Trifolium</taxon>
    </lineage>
</organism>
<dbReference type="AlphaFoldDB" id="A0A2K3JUK4"/>
<proteinExistence type="predicted"/>
<feature type="compositionally biased region" description="Polar residues" evidence="1">
    <location>
        <begin position="34"/>
        <end position="43"/>
    </location>
</feature>
<name>A0A2K3JUK4_TRIPR</name>